<name>A0A7J4XIC0_9BACE</name>
<sequence length="861" mass="94577">MKEYIAETGGRYTYADDILNLQELALSMTSIFSECTDFIISGCIVSGNAIAPGYIWLNGKVRYFEGCPIASFPYYIYERNLSDTVTYANEMNKKGRNNFLCLGGTNVPDTPDTLTGKLPHFIEIQKEHAPRFIDKFIGKYAVLVDTPFSKQTIRKDLVITGKLNIDKTVESQTALTVVNPANSHSFKGIVKVNGDASWGVYYNGLLVNEILLQTDGSIHFMKQGTELACIDTAGIFVPSVSCTSLKTDSLFINQNSIANYDDEKDTGSVNINVAGYKNGNTKFRDFNVYDGKKNTLPLIQTVGKERKVNIAGYFSIKAADNQLALISSSHLKGDSELTSSVRFKDSSEENIAEVGYIGTDNFDFSINNMIGNLVLKSKDSVNVQSDLQIKGISLTKLYVSASTFKDALAKKVDIVLGKGLSSENFTTEYKKKLDAITSGNIDSGEEGYVTTANITEALKKKLNISDNLSDLNDKSLARTNLQVFSKTESNNRFLKIEGKLLELVSLTADEINGLSAEQAAQLKAEKQAQIRLNIDAEKKGTGELKLSKSSNLSDLSDKGVARKNISVYSVTEIDKLLTGKLNTDAAYTGENFTNEMKQKLENIKGGSFAYVDNEGTSHAEVEGFVMTSQVKKELAKKAERLLTGYNDSEKNSIASNINVYSKTEADKKYASVNSLFQDYINFLVSQGKSSSDAQKVLRDKLNVLSKEDVTGHYLKKDGKLSDLSLPNADAKKSACQNIGAAYAPEYQTKIADTGWKQMANSGSGTDTRRLFVRQIGNIVCIQGVINTAHRDGSNMGGTVAILPNGISTPPYGMRTTLCDWNNDTKYNRGTSFILRGGTRNIVIYESGWYNVDTDMNFTYMV</sequence>
<comment type="caution">
    <text evidence="1">The sequence shown here is derived from an EMBL/GenBank/DDBJ whole genome shotgun (WGS) entry which is preliminary data.</text>
</comment>
<reference evidence="1 2" key="1">
    <citation type="journal article" date="2019" name="Nat. Med.">
        <title>A library of human gut bacterial isolates paired with longitudinal multiomics data enables mechanistic microbiome research.</title>
        <authorList>
            <person name="Poyet M."/>
            <person name="Groussin M."/>
            <person name="Gibbons S.M."/>
            <person name="Avila-Pacheco J."/>
            <person name="Jiang X."/>
            <person name="Kearney S.M."/>
            <person name="Perrotta A.R."/>
            <person name="Berdy B."/>
            <person name="Zhao S."/>
            <person name="Lieberman T.D."/>
            <person name="Swanson P.K."/>
            <person name="Smith M."/>
            <person name="Roesemann S."/>
            <person name="Alexander J.E."/>
            <person name="Rich S.A."/>
            <person name="Livny J."/>
            <person name="Vlamakis H."/>
            <person name="Clish C."/>
            <person name="Bullock K."/>
            <person name="Deik A."/>
            <person name="Scott J."/>
            <person name="Pierce K.A."/>
            <person name="Xavier R.J."/>
            <person name="Alm E.J."/>
        </authorList>
    </citation>
    <scope>NUCLEOTIDE SEQUENCE [LARGE SCALE GENOMIC DNA]</scope>
    <source>
        <strain evidence="1 2">BIOML-A10</strain>
    </source>
</reference>
<dbReference type="RefSeq" id="WP_130058290.1">
    <property type="nucleotide sequence ID" value="NZ_RCXT01000003.1"/>
</dbReference>
<protein>
    <submittedName>
        <fullName evidence="1">Uncharacterized protein</fullName>
    </submittedName>
</protein>
<dbReference type="AlphaFoldDB" id="A0A7J4XIC0"/>
<gene>
    <name evidence="1" type="ORF">F3F73_12120</name>
</gene>
<dbReference type="Proteomes" id="UP000422221">
    <property type="component" value="Unassembled WGS sequence"/>
</dbReference>
<proteinExistence type="predicted"/>
<evidence type="ECO:0000313" key="2">
    <source>
        <dbReference type="Proteomes" id="UP000422221"/>
    </source>
</evidence>
<accession>A0A7J4XIC0</accession>
<dbReference type="EMBL" id="VWMK01000011">
    <property type="protein sequence ID" value="KAA3764595.1"/>
    <property type="molecule type" value="Genomic_DNA"/>
</dbReference>
<evidence type="ECO:0000313" key="1">
    <source>
        <dbReference type="EMBL" id="KAA3764595.1"/>
    </source>
</evidence>
<organism evidence="1 2">
    <name type="scientific">Bacteroides salyersiae</name>
    <dbReference type="NCBI Taxonomy" id="291644"/>
    <lineage>
        <taxon>Bacteria</taxon>
        <taxon>Pseudomonadati</taxon>
        <taxon>Bacteroidota</taxon>
        <taxon>Bacteroidia</taxon>
        <taxon>Bacteroidales</taxon>
        <taxon>Bacteroidaceae</taxon>
        <taxon>Bacteroides</taxon>
    </lineage>
</organism>